<dbReference type="Gene3D" id="3.30.9.10">
    <property type="entry name" value="D-Amino Acid Oxidase, subunit A, domain 2"/>
    <property type="match status" value="1"/>
</dbReference>
<reference evidence="4 5" key="1">
    <citation type="submission" date="2023-11" db="EMBL/GenBank/DDBJ databases">
        <title>Dfirmibasis_genome.</title>
        <authorList>
            <person name="Edelbroek B."/>
            <person name="Kjellin J."/>
            <person name="Jerlstrom-Hultqvist J."/>
            <person name="Soderbom F."/>
        </authorList>
    </citation>
    <scope>NUCLEOTIDE SEQUENCE [LARGE SCALE GENOMIC DNA]</scope>
    <source>
        <strain evidence="4 5">TNS-C-14</strain>
    </source>
</reference>
<feature type="domain" description="Amine oxidase" evidence="3">
    <location>
        <begin position="513"/>
        <end position="1000"/>
    </location>
</feature>
<comment type="caution">
    <text evidence="4">The sequence shown here is derived from an EMBL/GenBank/DDBJ whole genome shotgun (WGS) entry which is preliminary data.</text>
</comment>
<evidence type="ECO:0000256" key="1">
    <source>
        <dbReference type="SAM" id="MobiDB-lite"/>
    </source>
</evidence>
<feature type="domain" description="FAD dependent oxidoreductase" evidence="2">
    <location>
        <begin position="10"/>
        <end position="390"/>
    </location>
</feature>
<accession>A0AAN7U8L1</accession>
<dbReference type="InterPro" id="IPR002937">
    <property type="entry name" value="Amino_oxidase"/>
</dbReference>
<evidence type="ECO:0000259" key="3">
    <source>
        <dbReference type="Pfam" id="PF01593"/>
    </source>
</evidence>
<dbReference type="Gene3D" id="3.50.50.60">
    <property type="entry name" value="FAD/NAD(P)-binding domain"/>
    <property type="match status" value="2"/>
</dbReference>
<dbReference type="AlphaFoldDB" id="A0AAN7U8L1"/>
<dbReference type="InterPro" id="IPR050281">
    <property type="entry name" value="Flavin_monoamine_oxidase"/>
</dbReference>
<keyword evidence="5" id="KW-1185">Reference proteome</keyword>
<dbReference type="InterPro" id="IPR036188">
    <property type="entry name" value="FAD/NAD-bd_sf"/>
</dbReference>
<dbReference type="InterPro" id="IPR006076">
    <property type="entry name" value="FAD-dep_OxRdtase"/>
</dbReference>
<organism evidence="4 5">
    <name type="scientific">Dictyostelium firmibasis</name>
    <dbReference type="NCBI Taxonomy" id="79012"/>
    <lineage>
        <taxon>Eukaryota</taxon>
        <taxon>Amoebozoa</taxon>
        <taxon>Evosea</taxon>
        <taxon>Eumycetozoa</taxon>
        <taxon>Dictyostelia</taxon>
        <taxon>Dictyosteliales</taxon>
        <taxon>Dictyosteliaceae</taxon>
        <taxon>Dictyostelium</taxon>
    </lineage>
</organism>
<protein>
    <recommendedName>
        <fullName evidence="6">L-amino-acid oxidase</fullName>
    </recommendedName>
</protein>
<dbReference type="PANTHER" id="PTHR10742:SF342">
    <property type="entry name" value="AMINE OXIDASE"/>
    <property type="match status" value="1"/>
</dbReference>
<dbReference type="SUPFAM" id="SSF54373">
    <property type="entry name" value="FAD-linked reductases, C-terminal domain"/>
    <property type="match status" value="1"/>
</dbReference>
<dbReference type="Pfam" id="PF01593">
    <property type="entry name" value="Amino_oxidase"/>
    <property type="match status" value="1"/>
</dbReference>
<gene>
    <name evidence="4" type="ORF">RB653_004984</name>
</gene>
<dbReference type="PRINTS" id="PR00411">
    <property type="entry name" value="PNDRDTASEI"/>
</dbReference>
<proteinExistence type="predicted"/>
<dbReference type="Gene3D" id="1.10.10.1620">
    <property type="match status" value="1"/>
</dbReference>
<dbReference type="GO" id="GO:0009063">
    <property type="term" value="P:amino acid catabolic process"/>
    <property type="evidence" value="ECO:0007669"/>
    <property type="project" value="TreeGrafter"/>
</dbReference>
<dbReference type="Pfam" id="PF01266">
    <property type="entry name" value="DAO"/>
    <property type="match status" value="1"/>
</dbReference>
<name>A0AAN7U8L1_9MYCE</name>
<dbReference type="EMBL" id="JAVFKY010000001">
    <property type="protein sequence ID" value="KAK5583391.1"/>
    <property type="molecule type" value="Genomic_DNA"/>
</dbReference>
<dbReference type="PANTHER" id="PTHR10742">
    <property type="entry name" value="FLAVIN MONOAMINE OXIDASE"/>
    <property type="match status" value="1"/>
</dbReference>
<dbReference type="FunFam" id="3.90.660.10:FF:000042">
    <property type="entry name" value="Putative bifunctional amine oxidase DDB_G0291301"/>
    <property type="match status" value="1"/>
</dbReference>
<sequence>MREFLKDQYDVIVCGGGPVGLATAYRCAKAGKKVLCLEKSVFFNGGGSSGDVVRMMRTMYTEDYMADLAHETLGLWKELGDDAGQGDLVWMTGLLNFGDPNYGAGGPEGTLLGPIPNLERLKMPYKVMNSQEIMDEYPFRNLPSTHQGVFAPDNGVINLPLVLRSLYKLCLQYGCKMVGHAEVKLIKNIDTTTVEIEVEHTDLDQNNKETFKVKSKKAAITSNSFCNHIIKPSFGWELDMTIWEMTSSYFVAKPGPNATVFKSMWFNFQGDTDNDPTKSNLFYGFPAVPWMADNHCRIALDAALRQIKDPNDRHDGVETHDVNRTRDWVREHIPGVDDTPLFNVSALMANVYDNMFVLDFIPETNNNVVMFACGWAMKFIPLLGKILSQLLDKGETEYPIDHFSLNRGNGALIIKNGQTKSVNQIKAPRYTSMHCKPVSITKSTAPTSSSSNPDGASISAPNPSLRSLFASKLLQRSVGMEAKFHSIIEKNRAKRSTKATPKDITVGIIGAGMAGLYAAMILQDLGLQYNILEANKERVGGRIYTYRFPQNQDKYQTVELGAMRFPKIEIMDRLLNMDKHWSLFSKLEKAGLKIPTIPYHLSVDNNLVYYNGKRIFANTLLNDDPLYFSDTHNGGPGTAVPDKYAYQPYGNLLDDVYKDFSDALEKDFESGFQTLLESDNYSTRAFLNKNGPYPQSVVNYLETMDTGTGLYDMAFSETIMDYFDFSAGDEWLCIDGGTDIIVNSMVKTLRAGCIEQGKVVTKVSRVLGKTGDVSSLNVNFLDGSAARQFKHVISTGTLASLRRVDLSDLKLSHNKRTAIRALHYDHSVKIALSFKSRWWEDSKFMNGKPMLGGKSSTDLPIRTIVYPSYGIGQPGVSGVLIVSYTWSLDASRIGSLVGDKPSEEVLIKLCMANLAEVHNVPVDALQKLFVDYKCWDWYNDDYSSGAFALYSPSQFTQLFPSLTKPSPDGRFHLAGEATSVHHGWVIGSLNSAYRSVDHILQLEGLDELRSKLRLNWGVIDEVEDPELDDQQYVDPHHNLSGPNTKKFRSAVSQVAVQPRFKVPRHFKPRNTAGSIGGLK</sequence>
<dbReference type="GO" id="GO:0001716">
    <property type="term" value="F:L-amino-acid oxidase activity"/>
    <property type="evidence" value="ECO:0007669"/>
    <property type="project" value="TreeGrafter"/>
</dbReference>
<evidence type="ECO:0008006" key="6">
    <source>
        <dbReference type="Google" id="ProtNLM"/>
    </source>
</evidence>
<evidence type="ECO:0000259" key="2">
    <source>
        <dbReference type="Pfam" id="PF01266"/>
    </source>
</evidence>
<dbReference type="Gene3D" id="1.10.405.10">
    <property type="entry name" value="Guanine Nucleotide Dissociation Inhibitor, domain 1"/>
    <property type="match status" value="1"/>
</dbReference>
<evidence type="ECO:0000313" key="5">
    <source>
        <dbReference type="Proteomes" id="UP001344447"/>
    </source>
</evidence>
<dbReference type="Gene3D" id="3.90.660.10">
    <property type="match status" value="1"/>
</dbReference>
<feature type="region of interest" description="Disordered" evidence="1">
    <location>
        <begin position="440"/>
        <end position="459"/>
    </location>
</feature>
<evidence type="ECO:0000313" key="4">
    <source>
        <dbReference type="EMBL" id="KAK5583391.1"/>
    </source>
</evidence>
<dbReference type="SUPFAM" id="SSF51905">
    <property type="entry name" value="FAD/NAD(P)-binding domain"/>
    <property type="match status" value="2"/>
</dbReference>
<dbReference type="Proteomes" id="UP001344447">
    <property type="component" value="Unassembled WGS sequence"/>
</dbReference>